<dbReference type="VEuPathDB" id="TrichDB:TVAGG3_0568830"/>
<accession>A2EWN2</accession>
<evidence type="ECO:0000313" key="1">
    <source>
        <dbReference type="EMBL" id="EAY02920.1"/>
    </source>
</evidence>
<evidence type="ECO:0000313" key="2">
    <source>
        <dbReference type="Proteomes" id="UP000001542"/>
    </source>
</evidence>
<dbReference type="RefSeq" id="XP_001315143.1">
    <property type="nucleotide sequence ID" value="XM_001315108.1"/>
</dbReference>
<reference evidence="1" key="2">
    <citation type="journal article" date="2007" name="Science">
        <title>Draft genome sequence of the sexually transmitted pathogen Trichomonas vaginalis.</title>
        <authorList>
            <person name="Carlton J.M."/>
            <person name="Hirt R.P."/>
            <person name="Silva J.C."/>
            <person name="Delcher A.L."/>
            <person name="Schatz M."/>
            <person name="Zhao Q."/>
            <person name="Wortman J.R."/>
            <person name="Bidwell S.L."/>
            <person name="Alsmark U.C.M."/>
            <person name="Besteiro S."/>
            <person name="Sicheritz-Ponten T."/>
            <person name="Noel C.J."/>
            <person name="Dacks J.B."/>
            <person name="Foster P.G."/>
            <person name="Simillion C."/>
            <person name="Van de Peer Y."/>
            <person name="Miranda-Saavedra D."/>
            <person name="Barton G.J."/>
            <person name="Westrop G.D."/>
            <person name="Mueller S."/>
            <person name="Dessi D."/>
            <person name="Fiori P.L."/>
            <person name="Ren Q."/>
            <person name="Paulsen I."/>
            <person name="Zhang H."/>
            <person name="Bastida-Corcuera F.D."/>
            <person name="Simoes-Barbosa A."/>
            <person name="Brown M.T."/>
            <person name="Hayes R.D."/>
            <person name="Mukherjee M."/>
            <person name="Okumura C.Y."/>
            <person name="Schneider R."/>
            <person name="Smith A.J."/>
            <person name="Vanacova S."/>
            <person name="Villalvazo M."/>
            <person name="Haas B.J."/>
            <person name="Pertea M."/>
            <person name="Feldblyum T.V."/>
            <person name="Utterback T.R."/>
            <person name="Shu C.L."/>
            <person name="Osoegawa K."/>
            <person name="de Jong P.J."/>
            <person name="Hrdy I."/>
            <person name="Horvathova L."/>
            <person name="Zubacova Z."/>
            <person name="Dolezal P."/>
            <person name="Malik S.B."/>
            <person name="Logsdon J.M. Jr."/>
            <person name="Henze K."/>
            <person name="Gupta A."/>
            <person name="Wang C.C."/>
            <person name="Dunne R.L."/>
            <person name="Upcroft J.A."/>
            <person name="Upcroft P."/>
            <person name="White O."/>
            <person name="Salzberg S.L."/>
            <person name="Tang P."/>
            <person name="Chiu C.-H."/>
            <person name="Lee Y.-S."/>
            <person name="Embley T.M."/>
            <person name="Coombs G.H."/>
            <person name="Mottram J.C."/>
            <person name="Tachezy J."/>
            <person name="Fraser-Liggett C.M."/>
            <person name="Johnson P.J."/>
        </authorList>
    </citation>
    <scope>NUCLEOTIDE SEQUENCE [LARGE SCALE GENOMIC DNA]</scope>
    <source>
        <strain evidence="1">G3</strain>
    </source>
</reference>
<name>A2EWN2_TRIV3</name>
<dbReference type="EMBL" id="DS113520">
    <property type="protein sequence ID" value="EAY02920.1"/>
    <property type="molecule type" value="Genomic_DNA"/>
</dbReference>
<dbReference type="Proteomes" id="UP000001542">
    <property type="component" value="Unassembled WGS sequence"/>
</dbReference>
<gene>
    <name evidence="1" type="ORF">TVAG_040700</name>
</gene>
<dbReference type="VEuPathDB" id="TrichDB:TVAG_040700"/>
<organism evidence="1 2">
    <name type="scientific">Trichomonas vaginalis (strain ATCC PRA-98 / G3)</name>
    <dbReference type="NCBI Taxonomy" id="412133"/>
    <lineage>
        <taxon>Eukaryota</taxon>
        <taxon>Metamonada</taxon>
        <taxon>Parabasalia</taxon>
        <taxon>Trichomonadida</taxon>
        <taxon>Trichomonadidae</taxon>
        <taxon>Trichomonas</taxon>
    </lineage>
</organism>
<dbReference type="KEGG" id="tva:4760760"/>
<dbReference type="InParanoid" id="A2EWN2"/>
<dbReference type="OrthoDB" id="10687279at2759"/>
<keyword evidence="2" id="KW-1185">Reference proteome</keyword>
<reference evidence="1" key="1">
    <citation type="submission" date="2006-10" db="EMBL/GenBank/DDBJ databases">
        <authorList>
            <person name="Amadeo P."/>
            <person name="Zhao Q."/>
            <person name="Wortman J."/>
            <person name="Fraser-Liggett C."/>
            <person name="Carlton J."/>
        </authorList>
    </citation>
    <scope>NUCLEOTIDE SEQUENCE</scope>
    <source>
        <strain evidence="1">G3</strain>
    </source>
</reference>
<proteinExistence type="predicted"/>
<sequence>MNDEKTFYQRVDQIISSKSMSAQDLQDLYQFLTACSSSSQENQFLGQTYSTIHKELTKEKIKSLFEVIKSTFKTGDPCFHLVLIVVMHLIAQDLPFFVKDILTPLFDSKLDEELLICAYISRQILDPCTGFLKFASHDGKENHDYWGNGSEDLKTEFGVAITKLRSLVFNKGASLLKATTSKDRNGNIFYNVSILANIQNVIVPPNYRVGDFLCGFPRRPEIAINLSTLQDQSIFTQPHKIEPDKISPAIQTWAKMFGFMNSIGAKELKLQMDFASNVVTKDTPCVLFLKLIPFLNISEFPADILRNAIDQLIYSNVEFSSFILILIQSILLIYPDTTNIIFDKLFEFVDQIGTLTVSQLYLLIFSIGRFMEILYCHKVRKLTNEALTKLDSLTLLAFCAPYNGIRDGALRLAFAISRYETGIRENTVYSVFNSSSKQIEQEFVSSIKCFPLISLLHPTDNITAPTVIEVMRCSEELIWQIMLSGLAKQITKSLDQNLIRQFKHDAIKLLETMDSSSFSRRYAINILMNLTIIPVESNDKSTIRIVLDNAAACLSELYPDVIFLFTTCPETMFLPIIETLLHSDDILIQVTATATCGLTWNSQFSKALDNPQFLSLFQTLFRKLTKDVNSFLIDESIKTKDVKKDVSTSIIYNHVVLRDFVLTTYQLLDFLTKKFSSRPKTPFPCFDIITDVEQKELLNMESTFDSLIIIATTEFNDPDNNLHFYTIRTISLWLCCCRLRKSDLMNTNDFIDQLEKFNDVMLLANSLIHQFNDFLPIFLKRSIQENGSLYFDALCIFFRAPHKFATGPTAVLVSQWESIDPEPNEEMQNAMQYLYEEGGNFLAMCFFYLVSNDKKQRDNSFIMLSSIVPLLVAYHDRCQADRLVDLLGTLRNFSTLTMATENVNNLCTKLVEYLSFMTESVIDRYIDAMLSKPTMETDRLFHPILPWINSISLDLENRVVSRNTDFIFLRFSCFSFVEKVLSIFEPMSRKVEDSLGIVIWQSLAKKSSYEFVINALLSLALNSENSQTQPTVAAIIQAFYVADPEKVVDILVKHLSFMYWLHNDIFGGLIVNKVKSDNDDNLSHGRLIFSILLEISRTSAAVILKHLPVLCGFVLIHKCDTLKTIVRKIFTEVQQQLGRKAPQRLEIITHELDNNRVQLATSYYNLMNDFDPNLANEFTLCLLRWALCCGNIKKSTLAVQSYTGLPVNPPEPNIVGLFSRAFWIVTSALSEIDDFNSAVLEINYVAEIAGAFLTMARISDEKGVLTHNPALFWVPAELLKLNFASQSPIFKQSLKALCFYFERKSLFEAISGQNPERNDSNCFVPSVFMRFLAPWHEEIEGFSSLIMNSTVDDLDTSLAIRALCLIAQCGFPALFSRSESWAECCALTLLPWMWMVSTNDYGRAIYVSDENSMFVSTANSLAQYIKDEEVSNALKNMSTFNYITLYNDVKLITEKCGRKMSKEELRSFGNWCCNLLKFGDEMMKIPLYTIVSWLSEEVKDLPDLMPEFIYSAINDQSHEFAPFVSLLKAKVPANIKLEPKEKKEFPQMHIFERIVVCDIPSLYDVNTLGETEVVCEDVNSLVPISPITPAIKDTPTVQRIRSALQRVHFPPFESWAQMSARGAATMLGVTGLSEVRRTKWNAAAVINQALELLANEPPKNEEEEEEEELPDPMGLIPVVASAFIPTMDDVNEIGANLFDEDGEVGEYYE</sequence>
<protein>
    <submittedName>
        <fullName evidence="1">Uncharacterized protein</fullName>
    </submittedName>
</protein>